<evidence type="ECO:0000259" key="1">
    <source>
        <dbReference type="Pfam" id="PF00535"/>
    </source>
</evidence>
<sequence>MVSVCIPTYNGEKYIKEQIDSILQQLDENDEIIISDDSSTDATIDIIRAFNDPRIKLLLDNHFNSPIFNLENALKHASGDFIFLSDQDDVWKINKVSVMKRYLKQYTCVVSDAEIVNENLIVINPSYFNLRNCKKGLMRNIIRNSYIGCCMAFNRSILKYVLPFPKEIPMHDVWIGLISEKYGNSIFINDALIKYRRHGKNASQTGEKSKYSLRMKLKMRINIIIALIKR</sequence>
<dbReference type="Proteomes" id="UP000006919">
    <property type="component" value="Plasmid pRUMAL02"/>
</dbReference>
<dbReference type="OrthoDB" id="9802649at2"/>
<evidence type="ECO:0000313" key="2">
    <source>
        <dbReference type="EMBL" id="ADU24285.1"/>
    </source>
</evidence>
<evidence type="ECO:0000313" key="3">
    <source>
        <dbReference type="Proteomes" id="UP000006919"/>
    </source>
</evidence>
<name>E6UKT9_RUMA7</name>
<geneLocation type="plasmid" evidence="2 3">
    <name>pRUMAL02</name>
</geneLocation>
<dbReference type="Gene3D" id="3.90.550.10">
    <property type="entry name" value="Spore Coat Polysaccharide Biosynthesis Protein SpsA, Chain A"/>
    <property type="match status" value="1"/>
</dbReference>
<dbReference type="HOGENOM" id="CLU_025996_2_2_9"/>
<keyword evidence="2" id="KW-0614">Plasmid</keyword>
<dbReference type="CDD" id="cd04196">
    <property type="entry name" value="GT_2_like_d"/>
    <property type="match status" value="1"/>
</dbReference>
<organism evidence="2 3">
    <name type="scientific">Ruminococcus albus (strain ATCC 27210 / DSM 20455 / JCM 14654 / NCDO 2250 / 7)</name>
    <dbReference type="NCBI Taxonomy" id="697329"/>
    <lineage>
        <taxon>Bacteria</taxon>
        <taxon>Bacillati</taxon>
        <taxon>Bacillota</taxon>
        <taxon>Clostridia</taxon>
        <taxon>Eubacteriales</taxon>
        <taxon>Oscillospiraceae</taxon>
        <taxon>Ruminococcus</taxon>
    </lineage>
</organism>
<dbReference type="PANTHER" id="PTHR22916:SF3">
    <property type="entry name" value="UDP-GLCNAC:BETAGAL BETA-1,3-N-ACETYLGLUCOSAMINYLTRANSFERASE-LIKE PROTEIN 1"/>
    <property type="match status" value="1"/>
</dbReference>
<accession>E6UKT9</accession>
<dbReference type="GO" id="GO:0016758">
    <property type="term" value="F:hexosyltransferase activity"/>
    <property type="evidence" value="ECO:0007669"/>
    <property type="project" value="UniProtKB-ARBA"/>
</dbReference>
<protein>
    <submittedName>
        <fullName evidence="2">Glycosyl transferase family 2</fullName>
    </submittedName>
</protein>
<dbReference type="AlphaFoldDB" id="E6UKT9"/>
<reference evidence="3" key="1">
    <citation type="journal article" date="2011" name="J. Bacteriol.">
        <title>Complete genome of the cellulolytic ruminal bacterium Ruminococcus albus 7.</title>
        <authorList>
            <person name="Suen G."/>
            <person name="Stevenson D.M."/>
            <person name="Bruce D.C."/>
            <person name="Chertkov O."/>
            <person name="Copeland A."/>
            <person name="Cheng J.F."/>
            <person name="Detter C."/>
            <person name="Detter J.C."/>
            <person name="Goodwin L.A."/>
            <person name="Han C.S."/>
            <person name="Hauser L.J."/>
            <person name="Ivanova N.N."/>
            <person name="Kyrpides N.C."/>
            <person name="Land M.L."/>
            <person name="Lapidus A."/>
            <person name="Lucas S."/>
            <person name="Ovchinnikova G."/>
            <person name="Pitluck S."/>
            <person name="Tapia R."/>
            <person name="Woyke T."/>
            <person name="Boyum J."/>
            <person name="Mead D."/>
            <person name="Weimer P.J."/>
        </authorList>
    </citation>
    <scope>NUCLEOTIDE SEQUENCE [LARGE SCALE GENOMIC DNA]</scope>
    <source>
        <strain evidence="3">ATCC 27210 / DSM 20455 / JCM 14654 / NCDO 2250 / 7</strain>
        <plasmid evidence="3">pRUMAL02</plasmid>
    </source>
</reference>
<dbReference type="InterPro" id="IPR001173">
    <property type="entry name" value="Glyco_trans_2-like"/>
</dbReference>
<keyword evidence="2" id="KW-0808">Transferase</keyword>
<dbReference type="RefSeq" id="WP_013483825.1">
    <property type="nucleotide sequence ID" value="NC_014825.1"/>
</dbReference>
<dbReference type="SUPFAM" id="SSF53448">
    <property type="entry name" value="Nucleotide-diphospho-sugar transferases"/>
    <property type="match status" value="1"/>
</dbReference>
<dbReference type="InterPro" id="IPR029044">
    <property type="entry name" value="Nucleotide-diphossugar_trans"/>
</dbReference>
<dbReference type="Pfam" id="PF00535">
    <property type="entry name" value="Glycos_transf_2"/>
    <property type="match status" value="1"/>
</dbReference>
<dbReference type="PANTHER" id="PTHR22916">
    <property type="entry name" value="GLYCOSYLTRANSFERASE"/>
    <property type="match status" value="1"/>
</dbReference>
<dbReference type="KEGG" id="ral:Rumal_3861"/>
<proteinExistence type="predicted"/>
<dbReference type="EMBL" id="CP002405">
    <property type="protein sequence ID" value="ADU24285.1"/>
    <property type="molecule type" value="Genomic_DNA"/>
</dbReference>
<gene>
    <name evidence="2" type="ordered locus">Rumal_3861</name>
</gene>
<feature type="domain" description="Glycosyltransferase 2-like" evidence="1">
    <location>
        <begin position="3"/>
        <end position="160"/>
    </location>
</feature>